<sequence length="238" mass="25683">MHFTNTLALALLAVSSCSARPTPIPQSNSPTISNENTNNGLSSSVGPAVVSAPVLDQAIPNGEIQGQCQQTQLWDEKSHTCQCREGTVWAGKQLGCLDLSKPWELPVVPPQTPNTEPIKPPPQFQLPTVPSMKAPAEKTRRAAHAGQLIPEPKCKGQEKAYCAKSITTWFPYEKKSSPVAQGNQTGKAFQKRQSGHNGQNSQCLDDGLNHAFCCVPGKEAEYLQNNWGVFGLFSGAFD</sequence>
<dbReference type="GeneID" id="63781572"/>
<feature type="chain" id="PRO_5012011094" description="Extracellular membrane protein CFEM domain-containing protein" evidence="2">
    <location>
        <begin position="20"/>
        <end position="238"/>
    </location>
</feature>
<proteinExistence type="predicted"/>
<protein>
    <recommendedName>
        <fullName evidence="5">Extracellular membrane protein CFEM domain-containing protein</fullName>
    </recommendedName>
</protein>
<evidence type="ECO:0000256" key="2">
    <source>
        <dbReference type="SAM" id="SignalP"/>
    </source>
</evidence>
<dbReference type="RefSeq" id="XP_040712417.1">
    <property type="nucleotide sequence ID" value="XM_040865360.1"/>
</dbReference>
<feature type="compositionally biased region" description="Polar residues" evidence="1">
    <location>
        <begin position="178"/>
        <end position="188"/>
    </location>
</feature>
<accession>A0A1Y2DL49</accession>
<evidence type="ECO:0000256" key="1">
    <source>
        <dbReference type="SAM" id="MobiDB-lite"/>
    </source>
</evidence>
<keyword evidence="2" id="KW-0732">Signal</keyword>
<comment type="caution">
    <text evidence="3">The sequence shown here is derived from an EMBL/GenBank/DDBJ whole genome shotgun (WGS) entry which is preliminary data.</text>
</comment>
<dbReference type="Proteomes" id="UP000193689">
    <property type="component" value="Unassembled WGS sequence"/>
</dbReference>
<keyword evidence="4" id="KW-1185">Reference proteome</keyword>
<feature type="signal peptide" evidence="2">
    <location>
        <begin position="1"/>
        <end position="19"/>
    </location>
</feature>
<evidence type="ECO:0000313" key="3">
    <source>
        <dbReference type="EMBL" id="ORY59983.1"/>
    </source>
</evidence>
<feature type="compositionally biased region" description="Polar residues" evidence="1">
    <location>
        <begin position="25"/>
        <end position="39"/>
    </location>
</feature>
<reference evidence="3 4" key="1">
    <citation type="submission" date="2016-07" db="EMBL/GenBank/DDBJ databases">
        <title>Pervasive Adenine N6-methylation of Active Genes in Fungi.</title>
        <authorList>
            <consortium name="DOE Joint Genome Institute"/>
            <person name="Mondo S.J."/>
            <person name="Dannebaum R.O."/>
            <person name="Kuo R.C."/>
            <person name="Labutti K."/>
            <person name="Haridas S."/>
            <person name="Kuo A."/>
            <person name="Salamov A."/>
            <person name="Ahrendt S.R."/>
            <person name="Lipzen A."/>
            <person name="Sullivan W."/>
            <person name="Andreopoulos W.B."/>
            <person name="Clum A."/>
            <person name="Lindquist E."/>
            <person name="Daum C."/>
            <person name="Ramamoorthy G.K."/>
            <person name="Gryganskyi A."/>
            <person name="Culley D."/>
            <person name="Magnuson J.K."/>
            <person name="James T.Y."/>
            <person name="O'Malley M.A."/>
            <person name="Stajich J.E."/>
            <person name="Spatafora J.W."/>
            <person name="Visel A."/>
            <person name="Grigoriev I.V."/>
        </authorList>
    </citation>
    <scope>NUCLEOTIDE SEQUENCE [LARGE SCALE GENOMIC DNA]</scope>
    <source>
        <strain evidence="3 4">CBS 129021</strain>
    </source>
</reference>
<dbReference type="InParanoid" id="A0A1Y2DL49"/>
<name>A0A1Y2DL49_9PEZI</name>
<gene>
    <name evidence="3" type="ORF">BCR38DRAFT_526566</name>
</gene>
<organism evidence="3 4">
    <name type="scientific">Pseudomassariella vexata</name>
    <dbReference type="NCBI Taxonomy" id="1141098"/>
    <lineage>
        <taxon>Eukaryota</taxon>
        <taxon>Fungi</taxon>
        <taxon>Dikarya</taxon>
        <taxon>Ascomycota</taxon>
        <taxon>Pezizomycotina</taxon>
        <taxon>Sordariomycetes</taxon>
        <taxon>Xylariomycetidae</taxon>
        <taxon>Amphisphaeriales</taxon>
        <taxon>Pseudomassariaceae</taxon>
        <taxon>Pseudomassariella</taxon>
    </lineage>
</organism>
<dbReference type="EMBL" id="MCFJ01000012">
    <property type="protein sequence ID" value="ORY59983.1"/>
    <property type="molecule type" value="Genomic_DNA"/>
</dbReference>
<evidence type="ECO:0000313" key="4">
    <source>
        <dbReference type="Proteomes" id="UP000193689"/>
    </source>
</evidence>
<feature type="region of interest" description="Disordered" evidence="1">
    <location>
        <begin position="22"/>
        <end position="45"/>
    </location>
</feature>
<feature type="region of interest" description="Disordered" evidence="1">
    <location>
        <begin position="176"/>
        <end position="201"/>
    </location>
</feature>
<evidence type="ECO:0008006" key="5">
    <source>
        <dbReference type="Google" id="ProtNLM"/>
    </source>
</evidence>
<dbReference type="AlphaFoldDB" id="A0A1Y2DL49"/>